<dbReference type="SUPFAM" id="SSF57997">
    <property type="entry name" value="Tropomyosin"/>
    <property type="match status" value="1"/>
</dbReference>
<evidence type="ECO:0000313" key="4">
    <source>
        <dbReference type="RefSeq" id="XP_065648553.1"/>
    </source>
</evidence>
<dbReference type="Proteomes" id="UP001652625">
    <property type="component" value="Chromosome 03"/>
</dbReference>
<evidence type="ECO:0000256" key="1">
    <source>
        <dbReference type="ARBA" id="ARBA00023054"/>
    </source>
</evidence>
<protein>
    <submittedName>
        <fullName evidence="4">Tropomyosin beta chain isoform X2</fullName>
    </submittedName>
</protein>
<dbReference type="Gene3D" id="1.20.5.170">
    <property type="match status" value="1"/>
</dbReference>
<feature type="coiled-coil region" evidence="2">
    <location>
        <begin position="29"/>
        <end position="140"/>
    </location>
</feature>
<organism evidence="3 4">
    <name type="scientific">Hydra vulgaris</name>
    <name type="common">Hydra</name>
    <name type="synonym">Hydra attenuata</name>
    <dbReference type="NCBI Taxonomy" id="6087"/>
    <lineage>
        <taxon>Eukaryota</taxon>
        <taxon>Metazoa</taxon>
        <taxon>Cnidaria</taxon>
        <taxon>Hydrozoa</taxon>
        <taxon>Hydroidolina</taxon>
        <taxon>Anthoathecata</taxon>
        <taxon>Aplanulata</taxon>
        <taxon>Hydridae</taxon>
        <taxon>Hydra</taxon>
    </lineage>
</organism>
<keyword evidence="1 2" id="KW-0175">Coiled coil</keyword>
<keyword evidence="3" id="KW-1185">Reference proteome</keyword>
<feature type="coiled-coil region" evidence="2">
    <location>
        <begin position="204"/>
        <end position="238"/>
    </location>
</feature>
<evidence type="ECO:0000313" key="3">
    <source>
        <dbReference type="Proteomes" id="UP001652625"/>
    </source>
</evidence>
<accession>A0ABM4BHQ1</accession>
<gene>
    <name evidence="4" type="primary">LOC105850868</name>
</gene>
<dbReference type="RefSeq" id="XP_065648553.1">
    <property type="nucleotide sequence ID" value="XM_065792481.1"/>
</dbReference>
<reference evidence="4" key="1">
    <citation type="submission" date="2025-08" db="UniProtKB">
        <authorList>
            <consortium name="RefSeq"/>
        </authorList>
    </citation>
    <scope>IDENTIFICATION</scope>
</reference>
<proteinExistence type="predicted"/>
<dbReference type="InterPro" id="IPR000533">
    <property type="entry name" value="Tropomyosin"/>
</dbReference>
<dbReference type="Pfam" id="PF00261">
    <property type="entry name" value="Tropomyosin"/>
    <property type="match status" value="1"/>
</dbReference>
<evidence type="ECO:0000256" key="2">
    <source>
        <dbReference type="SAM" id="Coils"/>
    </source>
</evidence>
<dbReference type="GeneID" id="105850868"/>
<name>A0ABM4BHQ1_HYDVU</name>
<sequence>MQAVKEAILDMIEQSQYSEDRIKLFESALRSSKRHLENILNEKESLMKKLENSEMKIISVDQQRCEVADKLKAIEIQIDQSELHRRVLEEKELESDNKIIKLEYKLCTAKNKYEENILRYEEAKQRLAELNSEYNLLIKKQTCLEQTGADLEQEAENKTLKLISLEKSSEQLFKSNANNEDHLRYLENDCRLMNEKQEATMLNVARLQKLIETTKDKIETLQMKKKTKEMELKNALHATKKE</sequence>